<evidence type="ECO:0000256" key="1">
    <source>
        <dbReference type="ARBA" id="ARBA00022598"/>
    </source>
</evidence>
<keyword evidence="3 4" id="KW-0067">ATP-binding</keyword>
<dbReference type="RefSeq" id="WP_149847355.1">
    <property type="nucleotide sequence ID" value="NZ_VUOB01000001.1"/>
</dbReference>
<dbReference type="InterPro" id="IPR052032">
    <property type="entry name" value="ATP-dep_AA_Ligase"/>
</dbReference>
<evidence type="ECO:0000313" key="7">
    <source>
        <dbReference type="Proteomes" id="UP000323454"/>
    </source>
</evidence>
<comment type="caution">
    <text evidence="6">The sequence shown here is derived from an EMBL/GenBank/DDBJ whole genome shotgun (WGS) entry which is preliminary data.</text>
</comment>
<dbReference type="EMBL" id="VUOB01000001">
    <property type="protein sequence ID" value="KAA2267047.1"/>
    <property type="molecule type" value="Genomic_DNA"/>
</dbReference>
<organism evidence="6 7">
    <name type="scientific">Solihabitans fulvus</name>
    <dbReference type="NCBI Taxonomy" id="1892852"/>
    <lineage>
        <taxon>Bacteria</taxon>
        <taxon>Bacillati</taxon>
        <taxon>Actinomycetota</taxon>
        <taxon>Actinomycetes</taxon>
        <taxon>Pseudonocardiales</taxon>
        <taxon>Pseudonocardiaceae</taxon>
        <taxon>Solihabitans</taxon>
    </lineage>
</organism>
<proteinExistence type="predicted"/>
<gene>
    <name evidence="6" type="ORF">F0L68_00490</name>
</gene>
<dbReference type="GO" id="GO:0046872">
    <property type="term" value="F:metal ion binding"/>
    <property type="evidence" value="ECO:0007669"/>
    <property type="project" value="InterPro"/>
</dbReference>
<dbReference type="GO" id="GO:0005524">
    <property type="term" value="F:ATP binding"/>
    <property type="evidence" value="ECO:0007669"/>
    <property type="project" value="UniProtKB-UniRule"/>
</dbReference>
<keyword evidence="7" id="KW-1185">Reference proteome</keyword>
<dbReference type="Gene3D" id="3.30.470.20">
    <property type="entry name" value="ATP-grasp fold, B domain"/>
    <property type="match status" value="1"/>
</dbReference>
<evidence type="ECO:0000259" key="5">
    <source>
        <dbReference type="PROSITE" id="PS50975"/>
    </source>
</evidence>
<dbReference type="GO" id="GO:0016874">
    <property type="term" value="F:ligase activity"/>
    <property type="evidence" value="ECO:0007669"/>
    <property type="project" value="UniProtKB-KW"/>
</dbReference>
<evidence type="ECO:0000256" key="4">
    <source>
        <dbReference type="PROSITE-ProRule" id="PRU00409"/>
    </source>
</evidence>
<dbReference type="Pfam" id="PF13535">
    <property type="entry name" value="ATP-grasp_4"/>
    <property type="match status" value="1"/>
</dbReference>
<reference evidence="6 7" key="1">
    <citation type="submission" date="2019-09" db="EMBL/GenBank/DDBJ databases">
        <title>Goodfellowia gen. nov., a new genus of the Pseudonocardineae related to Actinoalloteichus, containing Goodfellowia coeruleoviolacea gen. nov., comb. nov. gen. nov., comb. nov.</title>
        <authorList>
            <person name="Labeda D."/>
        </authorList>
    </citation>
    <scope>NUCLEOTIDE SEQUENCE [LARGE SCALE GENOMIC DNA]</scope>
    <source>
        <strain evidence="6 7">AN110305</strain>
    </source>
</reference>
<keyword evidence="1" id="KW-0436">Ligase</keyword>
<dbReference type="PROSITE" id="PS50975">
    <property type="entry name" value="ATP_GRASP"/>
    <property type="match status" value="1"/>
</dbReference>
<accession>A0A5B2XTP3</accession>
<dbReference type="PANTHER" id="PTHR43585:SF2">
    <property type="entry name" value="ATP-GRASP ENZYME FSQD"/>
    <property type="match status" value="1"/>
</dbReference>
<dbReference type="InterPro" id="IPR011761">
    <property type="entry name" value="ATP-grasp"/>
</dbReference>
<dbReference type="AlphaFoldDB" id="A0A5B2XTP3"/>
<evidence type="ECO:0000256" key="2">
    <source>
        <dbReference type="ARBA" id="ARBA00022741"/>
    </source>
</evidence>
<feature type="domain" description="ATP-grasp" evidence="5">
    <location>
        <begin position="119"/>
        <end position="320"/>
    </location>
</feature>
<reference evidence="6 7" key="2">
    <citation type="submission" date="2019-09" db="EMBL/GenBank/DDBJ databases">
        <authorList>
            <person name="Jin C."/>
        </authorList>
    </citation>
    <scope>NUCLEOTIDE SEQUENCE [LARGE SCALE GENOMIC DNA]</scope>
    <source>
        <strain evidence="6 7">AN110305</strain>
    </source>
</reference>
<dbReference type="PANTHER" id="PTHR43585">
    <property type="entry name" value="FUMIPYRROLE BIOSYNTHESIS PROTEIN C"/>
    <property type="match status" value="1"/>
</dbReference>
<protein>
    <submittedName>
        <fullName evidence="6">ATP-grasp domain-containing protein</fullName>
    </submittedName>
</protein>
<dbReference type="Proteomes" id="UP000323454">
    <property type="component" value="Unassembled WGS sequence"/>
</dbReference>
<evidence type="ECO:0000313" key="6">
    <source>
        <dbReference type="EMBL" id="KAA2267047.1"/>
    </source>
</evidence>
<name>A0A5B2XTP3_9PSEU</name>
<dbReference type="OrthoDB" id="24041at2"/>
<dbReference type="NCBIfam" id="NF005543">
    <property type="entry name" value="PRK07206.1"/>
    <property type="match status" value="1"/>
</dbReference>
<evidence type="ECO:0000256" key="3">
    <source>
        <dbReference type="ARBA" id="ARBA00022840"/>
    </source>
</evidence>
<sequence length="428" mass="46155">MPHGEPTGPAVIVDPYSSGALFAPAFRAAGVPVVAVLSGPEPPEVYASSYVPEDFPEIITFAGDHDAVLRRLAELAPRCVLAGCESGVELADALAPRVVPAVANVPALAAARRHKGEMAAAVAAAGLPVIPQVCTADPAEVTVWIERSGLLGRDLVVKPPKSASTDGVTKVAGGRGWREVFDAFIGVPNRLGLVNDRLVVQQFVTGTEYVVDTVSHDGVHTVVDVCRYNKIDNGEYMAVYDSMEWIEPADPVLDELLPYARGVLDAVGLRFGPAHVEVMLTDEGPRLIEIGARAHGGGQPRFCRVATGDSQIDRTVRYFAGEQDVPDHYRLLCHLLVVFHIARESGVLRNAEVLDGVERLASHHFSIRNVRSGALVERTRDLFGSLDLGFAVLAHESNDQLWADYRLLRALEDELRIDPADRAAPPTR</sequence>
<dbReference type="SUPFAM" id="SSF56059">
    <property type="entry name" value="Glutathione synthetase ATP-binding domain-like"/>
    <property type="match status" value="1"/>
</dbReference>
<keyword evidence="2 4" id="KW-0547">Nucleotide-binding</keyword>